<protein>
    <submittedName>
        <fullName evidence="2">Uncharacterized protein</fullName>
    </submittedName>
</protein>
<sequence>MNPLSDFDLVPPEGLQDILDLAVVTPEGLQSILDETLMVPGGNDQIFDQNYAFAKQLGMAEDDRSVTLSPNTSRSPGTPYFPKIIEVEAAAEPEKPEQPEQLEQPDQIEPYQKNLISVPDFDLDLDAILSAAAFAQSPQPQQVQPKKPLRPSFPVNPFLSLSRKDQKNVEAARTILSMIKVLAINENLRGGRYTLISERNAILSMSVNYTLNVQPNVQRTNSQQLFSSLLKRAFSTFDHDTINREGVAERSNYGRIRFKDSFERAFLLVAVRLLRHKFMYEPEEGTANHYSSDFEALLPKSSMCKNKRLFMKRTKDLCRIIIACGHPCIVLILVRIAIRRGLRFVELLDRLPVQQFCQFLSTGQVCLTNLHSGPPIPKNRSLPANSGHQLESNLLYAREHILMPLLCIASQRIPQTFFMFDDTRVPFNVQACLTAIVPHTFQSRYAVFLKGEVQHDAWQAGEVEVETFSHVTSNNVRIASTSNQHDSDEISDPSDDEHSIGETQSREAEYSIRKDKRTFHNFNYAKYSNIQEVIQNPPAFLKNKVLNMSADD</sequence>
<keyword evidence="3" id="KW-1185">Reference proteome</keyword>
<dbReference type="InParanoid" id="A0A316VJR3"/>
<accession>A0A316VJR3</accession>
<dbReference type="GeneID" id="37022679"/>
<dbReference type="OrthoDB" id="10428913at2759"/>
<organism evidence="2 3">
    <name type="scientific">Meira miltonrushii</name>
    <dbReference type="NCBI Taxonomy" id="1280837"/>
    <lineage>
        <taxon>Eukaryota</taxon>
        <taxon>Fungi</taxon>
        <taxon>Dikarya</taxon>
        <taxon>Basidiomycota</taxon>
        <taxon>Ustilaginomycotina</taxon>
        <taxon>Exobasidiomycetes</taxon>
        <taxon>Exobasidiales</taxon>
        <taxon>Brachybasidiaceae</taxon>
        <taxon>Meira</taxon>
    </lineage>
</organism>
<gene>
    <name evidence="2" type="ORF">FA14DRAFT_179113</name>
</gene>
<feature type="compositionally biased region" description="Basic and acidic residues" evidence="1">
    <location>
        <begin position="496"/>
        <end position="510"/>
    </location>
</feature>
<dbReference type="AlphaFoldDB" id="A0A316VJR3"/>
<evidence type="ECO:0000313" key="3">
    <source>
        <dbReference type="Proteomes" id="UP000245771"/>
    </source>
</evidence>
<proteinExistence type="predicted"/>
<name>A0A316VJR3_9BASI</name>
<dbReference type="EMBL" id="KZ819603">
    <property type="protein sequence ID" value="PWN35745.1"/>
    <property type="molecule type" value="Genomic_DNA"/>
</dbReference>
<reference evidence="2 3" key="1">
    <citation type="journal article" date="2018" name="Mol. Biol. Evol.">
        <title>Broad Genomic Sampling Reveals a Smut Pathogenic Ancestry of the Fungal Clade Ustilaginomycotina.</title>
        <authorList>
            <person name="Kijpornyongpan T."/>
            <person name="Mondo S.J."/>
            <person name="Barry K."/>
            <person name="Sandor L."/>
            <person name="Lee J."/>
            <person name="Lipzen A."/>
            <person name="Pangilinan J."/>
            <person name="LaButti K."/>
            <person name="Hainaut M."/>
            <person name="Henrissat B."/>
            <person name="Grigoriev I.V."/>
            <person name="Spatafora J.W."/>
            <person name="Aime M.C."/>
        </authorList>
    </citation>
    <scope>NUCLEOTIDE SEQUENCE [LARGE SCALE GENOMIC DNA]</scope>
    <source>
        <strain evidence="2 3">MCA 3882</strain>
    </source>
</reference>
<dbReference type="Proteomes" id="UP000245771">
    <property type="component" value="Unassembled WGS sequence"/>
</dbReference>
<evidence type="ECO:0000256" key="1">
    <source>
        <dbReference type="SAM" id="MobiDB-lite"/>
    </source>
</evidence>
<evidence type="ECO:0000313" key="2">
    <source>
        <dbReference type="EMBL" id="PWN35745.1"/>
    </source>
</evidence>
<feature type="region of interest" description="Disordered" evidence="1">
    <location>
        <begin position="479"/>
        <end position="510"/>
    </location>
</feature>
<dbReference type="RefSeq" id="XP_025356047.1">
    <property type="nucleotide sequence ID" value="XM_025500898.1"/>
</dbReference>